<reference evidence="2" key="1">
    <citation type="submission" date="2016-10" db="EMBL/GenBank/DDBJ databases">
        <authorList>
            <person name="Varghese N."/>
            <person name="Submissions S."/>
        </authorList>
    </citation>
    <scope>NUCLEOTIDE SEQUENCE [LARGE SCALE GENOMIC DNA]</scope>
    <source>
        <strain evidence="2">DSM 44437</strain>
    </source>
</reference>
<sequence length="94" mass="9660">MPPVAVRPGSSIARAMPKSASFTRPSGSTMMLLGLTSRCTMPAACAASSALSVCRPMFATSSSVRLLRAMTSDSVGASTSSMTRYVTPCSTMTS</sequence>
<dbReference type="EMBL" id="FOFV01000006">
    <property type="protein sequence ID" value="SER17022.1"/>
    <property type="molecule type" value="Genomic_DNA"/>
</dbReference>
<organism evidence="1 2">
    <name type="scientific">Lentzea albida</name>
    <dbReference type="NCBI Taxonomy" id="65499"/>
    <lineage>
        <taxon>Bacteria</taxon>
        <taxon>Bacillati</taxon>
        <taxon>Actinomycetota</taxon>
        <taxon>Actinomycetes</taxon>
        <taxon>Pseudonocardiales</taxon>
        <taxon>Pseudonocardiaceae</taxon>
        <taxon>Lentzea</taxon>
    </lineage>
</organism>
<evidence type="ECO:0000313" key="2">
    <source>
        <dbReference type="Proteomes" id="UP000199503"/>
    </source>
</evidence>
<protein>
    <submittedName>
        <fullName evidence="1">Uncharacterized protein</fullName>
    </submittedName>
</protein>
<dbReference type="AlphaFoldDB" id="A0A1H9M023"/>
<dbReference type="AntiFam" id="ANF00109">
    <property type="entry name" value="Shadow ORF (opposite afsK)"/>
</dbReference>
<dbReference type="Proteomes" id="UP000199503">
    <property type="component" value="Unassembled WGS sequence"/>
</dbReference>
<keyword evidence="2" id="KW-1185">Reference proteome</keyword>
<proteinExistence type="predicted"/>
<gene>
    <name evidence="1" type="ORF">SAMN04488000_106361</name>
</gene>
<evidence type="ECO:0000313" key="1">
    <source>
        <dbReference type="EMBL" id="SER17022.1"/>
    </source>
</evidence>
<name>A0A1H9M023_9PSEU</name>
<accession>A0A1H9M023</accession>